<gene>
    <name evidence="1" type="ORF">SAMN04488127_0474</name>
</gene>
<evidence type="ECO:0000313" key="1">
    <source>
        <dbReference type="EMBL" id="SEI78970.1"/>
    </source>
</evidence>
<evidence type="ECO:0000313" key="2">
    <source>
        <dbReference type="Proteomes" id="UP000199200"/>
    </source>
</evidence>
<name>A0A1H6TRU8_9BACL</name>
<accession>A0A1H6TRU8</accession>
<keyword evidence="2" id="KW-1185">Reference proteome</keyword>
<dbReference type="AlphaFoldDB" id="A0A1H6TRU8"/>
<dbReference type="Proteomes" id="UP000199200">
    <property type="component" value="Unassembled WGS sequence"/>
</dbReference>
<proteinExistence type="predicted"/>
<protein>
    <submittedName>
        <fullName evidence="1">Uncharacterized protein</fullName>
    </submittedName>
</protein>
<dbReference type="EMBL" id="FNZF01000001">
    <property type="protein sequence ID" value="SEI78970.1"/>
    <property type="molecule type" value="Genomic_DNA"/>
</dbReference>
<sequence>MFSALVREHTKKAPETVLPGQAKDFRGLIRLVWTDDACQAVAGLLSRRSFRKFTTKIAPTITMPITSE</sequence>
<organism evidence="1 2">
    <name type="scientific">Bhargavaea ginsengi</name>
    <dbReference type="NCBI Taxonomy" id="426757"/>
    <lineage>
        <taxon>Bacteria</taxon>
        <taxon>Bacillati</taxon>
        <taxon>Bacillota</taxon>
        <taxon>Bacilli</taxon>
        <taxon>Bacillales</taxon>
        <taxon>Caryophanaceae</taxon>
        <taxon>Bhargavaea</taxon>
    </lineage>
</organism>
<reference evidence="2" key="1">
    <citation type="submission" date="2016-10" db="EMBL/GenBank/DDBJ databases">
        <authorList>
            <person name="Varghese N."/>
            <person name="Submissions S."/>
        </authorList>
    </citation>
    <scope>NUCLEOTIDE SEQUENCE [LARGE SCALE GENOMIC DNA]</scope>
    <source>
        <strain evidence="2">CGMCC 1.6763</strain>
    </source>
</reference>
<dbReference type="STRING" id="426757.SAMN04488127_0474"/>